<organism evidence="4 5">
    <name type="scientific">Leucobacter massiliensis</name>
    <dbReference type="NCBI Taxonomy" id="1686285"/>
    <lineage>
        <taxon>Bacteria</taxon>
        <taxon>Bacillati</taxon>
        <taxon>Actinomycetota</taxon>
        <taxon>Actinomycetes</taxon>
        <taxon>Micrococcales</taxon>
        <taxon>Microbacteriaceae</taxon>
        <taxon>Leucobacter</taxon>
    </lineage>
</organism>
<accession>A0A2S9QMT3</accession>
<dbReference type="Pfam" id="PF24346">
    <property type="entry name" value="DUF7507"/>
    <property type="match status" value="5"/>
</dbReference>
<evidence type="ECO:0000313" key="4">
    <source>
        <dbReference type="EMBL" id="PRI10890.1"/>
    </source>
</evidence>
<feature type="domain" description="DUF7507" evidence="3">
    <location>
        <begin position="586"/>
        <end position="700"/>
    </location>
</feature>
<evidence type="ECO:0000256" key="2">
    <source>
        <dbReference type="SAM" id="Phobius"/>
    </source>
</evidence>
<feature type="transmembrane region" description="Helical" evidence="2">
    <location>
        <begin position="1080"/>
        <end position="1102"/>
    </location>
</feature>
<dbReference type="PANTHER" id="PTHR34819:SF3">
    <property type="entry name" value="CELL SURFACE PROTEIN"/>
    <property type="match status" value="1"/>
</dbReference>
<dbReference type="PANTHER" id="PTHR34819">
    <property type="entry name" value="LARGE CYSTEINE-RICH PERIPLASMIC PROTEIN OMCB"/>
    <property type="match status" value="1"/>
</dbReference>
<evidence type="ECO:0000259" key="3">
    <source>
        <dbReference type="Pfam" id="PF24346"/>
    </source>
</evidence>
<feature type="domain" description="DUF7507" evidence="3">
    <location>
        <begin position="828"/>
        <end position="931"/>
    </location>
</feature>
<dbReference type="InterPro" id="IPR051172">
    <property type="entry name" value="Chlamydia_OmcB"/>
</dbReference>
<keyword evidence="5" id="KW-1185">Reference proteome</keyword>
<dbReference type="InterPro" id="IPR055354">
    <property type="entry name" value="DUF7507"/>
</dbReference>
<dbReference type="InterPro" id="IPR047589">
    <property type="entry name" value="DUF11_rpt"/>
</dbReference>
<feature type="region of interest" description="Disordered" evidence="1">
    <location>
        <begin position="1039"/>
        <end position="1075"/>
    </location>
</feature>
<protein>
    <recommendedName>
        <fullName evidence="3">DUF7507 domain-containing protein</fullName>
    </recommendedName>
</protein>
<proteinExistence type="predicted"/>
<keyword evidence="2" id="KW-1133">Transmembrane helix</keyword>
<feature type="domain" description="DUF7507" evidence="3">
    <location>
        <begin position="471"/>
        <end position="573"/>
    </location>
</feature>
<dbReference type="AlphaFoldDB" id="A0A2S9QMT3"/>
<comment type="caution">
    <text evidence="4">The sequence shown here is derived from an EMBL/GenBank/DDBJ whole genome shotgun (WGS) entry which is preliminary data.</text>
</comment>
<dbReference type="InterPro" id="IPR013783">
    <property type="entry name" value="Ig-like_fold"/>
</dbReference>
<feature type="region of interest" description="Disordered" evidence="1">
    <location>
        <begin position="1"/>
        <end position="23"/>
    </location>
</feature>
<dbReference type="GO" id="GO:0005975">
    <property type="term" value="P:carbohydrate metabolic process"/>
    <property type="evidence" value="ECO:0007669"/>
    <property type="project" value="UniProtKB-ARBA"/>
</dbReference>
<keyword evidence="2" id="KW-0812">Transmembrane</keyword>
<gene>
    <name evidence="4" type="ORF">B4915_08355</name>
</gene>
<evidence type="ECO:0000256" key="1">
    <source>
        <dbReference type="SAM" id="MobiDB-lite"/>
    </source>
</evidence>
<name>A0A2S9QMT3_9MICO</name>
<reference evidence="4 5" key="1">
    <citation type="journal article" date="2017" name="New Microbes New Infect">
        <title>Genome sequence of 'Leucobacter massiliensis' sp. nov. isolated from human pharynx after travel to the 2014 Hajj.</title>
        <authorList>
            <person name="Leangapichart T."/>
            <person name="Gautret P."/>
            <person name="Nguyen T.T."/>
            <person name="Armstrong N."/>
            <person name="Rolain J.M."/>
        </authorList>
    </citation>
    <scope>NUCLEOTIDE SEQUENCE [LARGE SCALE GENOMIC DNA]</scope>
    <source>
        <strain evidence="4 5">122RC15</strain>
    </source>
</reference>
<dbReference type="EMBL" id="MWZD01000017">
    <property type="protein sequence ID" value="PRI10890.1"/>
    <property type="molecule type" value="Genomic_DNA"/>
</dbReference>
<dbReference type="Gene3D" id="2.60.40.10">
    <property type="entry name" value="Immunoglobulins"/>
    <property type="match status" value="2"/>
</dbReference>
<keyword evidence="2" id="KW-0472">Membrane</keyword>
<dbReference type="NCBIfam" id="TIGR01451">
    <property type="entry name" value="B_ant_repeat"/>
    <property type="match status" value="4"/>
</dbReference>
<feature type="domain" description="DUF7507" evidence="3">
    <location>
        <begin position="945"/>
        <end position="1043"/>
    </location>
</feature>
<feature type="domain" description="DUF7507" evidence="3">
    <location>
        <begin position="712"/>
        <end position="816"/>
    </location>
</feature>
<sequence>MSMRSTHHTADGPPRSARAKRGRSRRFAASLLAGLMLAGTIPAVGVTAATPARAETGYSSSSILGQGARPFFAYVKAGEYLWVKTDQETDYIKSQTGTEYSWSAGGRLYGPAAEDGVWQVYLATGDPDNPEGSWEIEARTGSSASTAVDGRVWTNRYYTRQTDGENPAQANLDFWMVNDTGYQYRVELRGFRGMNSVIQADAIGNMTEAGSCISAYESVEYRSGQEATMNCGDLYRIFFAQPAADLPATANMAGKTVYVAPPPLTKQGLEDESELSYVKAKPGSFAGTFTAKIPPRFEGNYVLQIDTNGNDSYGDPGDLSFPRSADGSGSYPFVWDGKDKSGKAVPVSGKKMNARILFSKVGEMHIIQRDVEGRDGIRVTRMNGDKPGDQTVSWDDSSLSKSNRSTVTAVLDAGDGVDSSGVVHGWDYDYSAGCHEMEDRCGAWGNNRSIDDWVVNAVDAKAEVQAFGGDPSIALEKTADRSSYSAAGEVVTYTFRVTNTGNLDLENVAVTETEFSGAGELSPVVCPATTLGAGAWMDCTATYTVQQADVERGTITNAALATGTPPGEDPVASRPDDVEIPAADRPVISLLKEIANPAAGSPGWSSSTSFEKDQTLEYRFTVKNTGNLTLTNIAVEEAAWNGSGSLFALACPADLVLPPGEATVCTATYTPASQEDVDRGTIDNTAVAHGDAVRHPDVTSDPSSAVAVAPHAPALQLVKTADKTEYTAPGEVITYTFTVTNVGNLTMRDIAVTETQFSGAGEMTPVACPADVVLAPAESTECTASYTVQQADLDRGEITNAATASGTPPDGPPVETPPSEVEVPGIQTPRLALDKTVDRDSYRVGDVLNYSFTVTNDGNVTVDEVSVEELDFTGAGEMSPVACPADVVLAPGESTVCTATYTATQADVDAGGIDNLAIAHGTDPGDTPVDSNEDPAEVPTVWESQLVLEKSIDQPTYQAGDTLTYTFTVTNTGTVTEYNVTVEEVSFNGSGTISEIACPAEETQALAPGASVSCTASYTPSLEDQGNLDALVNVAVATGNPGDPENPEVRSNEDDAQATPEPIPPVPSRQPLATTGGSGLAAPMLAGIALLTAGAATVLLVTRRRHAADTVRECADAKDFV</sequence>
<dbReference type="Proteomes" id="UP000238650">
    <property type="component" value="Unassembled WGS sequence"/>
</dbReference>
<feature type="region of interest" description="Disordered" evidence="1">
    <location>
        <begin position="800"/>
        <end position="824"/>
    </location>
</feature>
<evidence type="ECO:0000313" key="5">
    <source>
        <dbReference type="Proteomes" id="UP000238650"/>
    </source>
</evidence>